<dbReference type="RefSeq" id="WP_244699081.1">
    <property type="nucleotide sequence ID" value="NZ_BAAADN010000016.1"/>
</dbReference>
<proteinExistence type="predicted"/>
<reference evidence="3" key="2">
    <citation type="submission" date="2022-04" db="EMBL/GenBank/DDBJ databases">
        <title>Sequencing and genomic assembly of Halococcus dombrowskii.</title>
        <authorList>
            <person name="Lim S.W."/>
            <person name="MacLea K.S."/>
        </authorList>
    </citation>
    <scope>NUCLEOTIDE SEQUENCE</scope>
    <source>
        <strain evidence="3">H4</strain>
    </source>
</reference>
<dbReference type="Proteomes" id="UP000830542">
    <property type="component" value="Chromosome"/>
</dbReference>
<dbReference type="Pfam" id="PF00578">
    <property type="entry name" value="AhpC-TSA"/>
    <property type="match status" value="1"/>
</dbReference>
<dbReference type="InterPro" id="IPR000866">
    <property type="entry name" value="AhpC/TSA"/>
</dbReference>
<dbReference type="KEGG" id="hdo:MUK72_08825"/>
<dbReference type="SUPFAM" id="SSF52833">
    <property type="entry name" value="Thioredoxin-like"/>
    <property type="match status" value="1"/>
</dbReference>
<dbReference type="EMBL" id="CP095005">
    <property type="protein sequence ID" value="UOO94073.1"/>
    <property type="molecule type" value="Genomic_DNA"/>
</dbReference>
<evidence type="ECO:0000259" key="1">
    <source>
        <dbReference type="Pfam" id="PF00578"/>
    </source>
</evidence>
<evidence type="ECO:0000313" key="2">
    <source>
        <dbReference type="EMBL" id="GAA0454617.1"/>
    </source>
</evidence>
<evidence type="ECO:0000313" key="3">
    <source>
        <dbReference type="EMBL" id="UOO94073.1"/>
    </source>
</evidence>
<reference evidence="2" key="1">
    <citation type="journal article" date="2014" name="Int. J. Syst. Evol. Microbiol.">
        <title>Complete genome sequence of Corynebacterium casei LMG S-19264T (=DSM 44701T), isolated from a smear-ripened cheese.</title>
        <authorList>
            <consortium name="US DOE Joint Genome Institute (JGI-PGF)"/>
            <person name="Walter F."/>
            <person name="Albersmeier A."/>
            <person name="Kalinowski J."/>
            <person name="Ruckert C."/>
        </authorList>
    </citation>
    <scope>NUCLEOTIDE SEQUENCE</scope>
    <source>
        <strain evidence="2">JCM 12289</strain>
    </source>
</reference>
<dbReference type="GO" id="GO:0016491">
    <property type="term" value="F:oxidoreductase activity"/>
    <property type="evidence" value="ECO:0007669"/>
    <property type="project" value="InterPro"/>
</dbReference>
<gene>
    <name evidence="2" type="ORF">GCM10008985_07970</name>
    <name evidence="3" type="ORF">MUK72_08825</name>
</gene>
<dbReference type="EMBL" id="BAAADN010000016">
    <property type="protein sequence ID" value="GAA0454617.1"/>
    <property type="molecule type" value="Genomic_DNA"/>
</dbReference>
<sequence>MPPSEGKRAPDFTALLCDGETFHTASLSNVCDGGCVVVFYGFSFSAIDENWWKRYERAGWNEFEIPVVGVSREGPYAQNAFIRYLDSPFRLFSDGEGVAAEAYDLLTTRSGMGETRTARRAVFVLDENRRVVHRWLGEDWISPVPRAEIEAAVAELTG</sequence>
<dbReference type="Proteomes" id="UP001500962">
    <property type="component" value="Unassembled WGS sequence"/>
</dbReference>
<protein>
    <submittedName>
        <fullName evidence="2">Peroxiredoxin</fullName>
    </submittedName>
    <submittedName>
        <fullName evidence="3">Redoxin domain-containing protein</fullName>
    </submittedName>
</protein>
<keyword evidence="4" id="KW-1185">Reference proteome</keyword>
<dbReference type="GeneID" id="71761947"/>
<evidence type="ECO:0000313" key="4">
    <source>
        <dbReference type="Proteomes" id="UP000830542"/>
    </source>
</evidence>
<feature type="domain" description="Alkyl hydroperoxide reductase subunit C/ Thiol specific antioxidant" evidence="1">
    <location>
        <begin position="6"/>
        <end position="133"/>
    </location>
</feature>
<dbReference type="InterPro" id="IPR036249">
    <property type="entry name" value="Thioredoxin-like_sf"/>
</dbReference>
<dbReference type="Gene3D" id="3.40.30.10">
    <property type="entry name" value="Glutaredoxin"/>
    <property type="match status" value="1"/>
</dbReference>
<name>A0AAV3SEC6_HALDO</name>
<reference evidence="2" key="3">
    <citation type="submission" date="2023-12" db="EMBL/GenBank/DDBJ databases">
        <authorList>
            <person name="Sun Q."/>
            <person name="Inoue M."/>
        </authorList>
    </citation>
    <scope>NUCLEOTIDE SEQUENCE</scope>
    <source>
        <strain evidence="2">JCM 12289</strain>
    </source>
</reference>
<organism evidence="2 5">
    <name type="scientific">Halococcus dombrowskii</name>
    <dbReference type="NCBI Taxonomy" id="179637"/>
    <lineage>
        <taxon>Archaea</taxon>
        <taxon>Methanobacteriati</taxon>
        <taxon>Methanobacteriota</taxon>
        <taxon>Stenosarchaea group</taxon>
        <taxon>Halobacteria</taxon>
        <taxon>Halobacteriales</taxon>
        <taxon>Halococcaceae</taxon>
        <taxon>Halococcus</taxon>
    </lineage>
</organism>
<dbReference type="AlphaFoldDB" id="A0AAV3SEC6"/>
<evidence type="ECO:0000313" key="5">
    <source>
        <dbReference type="Proteomes" id="UP001500962"/>
    </source>
</evidence>
<accession>A0AAV3SEC6</accession>
<dbReference type="GO" id="GO:0016209">
    <property type="term" value="F:antioxidant activity"/>
    <property type="evidence" value="ECO:0007669"/>
    <property type="project" value="InterPro"/>
</dbReference>